<comment type="caution">
    <text evidence="1">The sequence shown here is derived from an EMBL/GenBank/DDBJ whole genome shotgun (WGS) entry which is preliminary data.</text>
</comment>
<evidence type="ECO:0000313" key="2">
    <source>
        <dbReference type="Proteomes" id="UP000814176"/>
    </source>
</evidence>
<dbReference type="PANTHER" id="PTHR14187">
    <property type="entry name" value="ALPHA KINASE/ELONGATION FACTOR 2 KINASE"/>
    <property type="match status" value="1"/>
</dbReference>
<reference evidence="1 2" key="1">
    <citation type="journal article" date="2021" name="Environ. Microbiol.">
        <title>Gene family expansions and transcriptome signatures uncover fungal adaptations to wood decay.</title>
        <authorList>
            <person name="Hage H."/>
            <person name="Miyauchi S."/>
            <person name="Viragh M."/>
            <person name="Drula E."/>
            <person name="Min B."/>
            <person name="Chaduli D."/>
            <person name="Navarro D."/>
            <person name="Favel A."/>
            <person name="Norest M."/>
            <person name="Lesage-Meessen L."/>
            <person name="Balint B."/>
            <person name="Merenyi Z."/>
            <person name="de Eugenio L."/>
            <person name="Morin E."/>
            <person name="Martinez A.T."/>
            <person name="Baldrian P."/>
            <person name="Stursova M."/>
            <person name="Martinez M.J."/>
            <person name="Novotny C."/>
            <person name="Magnuson J.K."/>
            <person name="Spatafora J.W."/>
            <person name="Maurice S."/>
            <person name="Pangilinan J."/>
            <person name="Andreopoulos W."/>
            <person name="LaButti K."/>
            <person name="Hundley H."/>
            <person name="Na H."/>
            <person name="Kuo A."/>
            <person name="Barry K."/>
            <person name="Lipzen A."/>
            <person name="Henrissat B."/>
            <person name="Riley R."/>
            <person name="Ahrendt S."/>
            <person name="Nagy L.G."/>
            <person name="Grigoriev I.V."/>
            <person name="Martin F."/>
            <person name="Rosso M.N."/>
        </authorList>
    </citation>
    <scope>NUCLEOTIDE SEQUENCE [LARGE SCALE GENOMIC DNA]</scope>
    <source>
        <strain evidence="1 2">CIRM-BRFM 1785</strain>
    </source>
</reference>
<keyword evidence="2" id="KW-1185">Reference proteome</keyword>
<sequence>MFWVEPYKGSSRKLAIAIDIGTTYSGVAYCVLDPGEVPKVHSVTRFPGQEGENKSRDVKIPSVLYYDQHNKLRAVGAEATLQSTEDEAYTQEWKYVKWFKLHLRPPSILPGAALPPIGVNKPAVDILADYLAYILKCAKDFISETNPIGRQILNSDAPIDFVLSHPNGWSGPQQQNMRRAAVLAKLIPDNSPESATRLQFVTEGEASLQFCMATGLVDDIMQKDRCVTVVDCGGGTVDLSTYRVVDSQPVSVEESVVPQCLMQGSTMVDRRAEELLRNKLRKSRFSTPGDLNAMMQYFESTTKPIFRDPAAGSHIRFGGQSDTDPKVKIRRGILTLSGSEMASLFRPSIDAIKSAIDNQVSGVDSDLTILLVGGFSTSPFLRTELQAHMNGRGLRMFSPEGQTSKAVAEGALWYYLDHRVRARVARHTYGTDYASPFQPSEPSHLKRKHLACMSLHGWPVIPSAFATLVQKGTLVTEEREFSYTFIASRRAGLISSSTIPSDVIAYRGNSSNPQWIDEEPEMFSTLCTIRADTAVSSWKKESSFLGPFLCQKFDVILLLGLTEMKAQISWLENGEQRRSPATIVYDNEQ</sequence>
<evidence type="ECO:0000313" key="1">
    <source>
        <dbReference type="EMBL" id="KAH9839847.1"/>
    </source>
</evidence>
<dbReference type="GeneID" id="71999443"/>
<evidence type="ECO:0008006" key="3">
    <source>
        <dbReference type="Google" id="ProtNLM"/>
    </source>
</evidence>
<gene>
    <name evidence="1" type="ORF">C8Q71DRAFT_465105</name>
</gene>
<dbReference type="RefSeq" id="XP_047781497.1">
    <property type="nucleotide sequence ID" value="XM_047918711.1"/>
</dbReference>
<dbReference type="EMBL" id="JADCUA010000005">
    <property type="protein sequence ID" value="KAH9839847.1"/>
    <property type="molecule type" value="Genomic_DNA"/>
</dbReference>
<dbReference type="Proteomes" id="UP000814176">
    <property type="component" value="Unassembled WGS sequence"/>
</dbReference>
<dbReference type="PANTHER" id="PTHR14187:SF5">
    <property type="entry name" value="HEAT SHOCK 70 KDA PROTEIN 12A"/>
    <property type="match status" value="1"/>
</dbReference>
<protein>
    <recommendedName>
        <fullName evidence="3">Actin-like ATPase domain-containing protein</fullName>
    </recommendedName>
</protein>
<name>A0ABQ8KN60_9APHY</name>
<dbReference type="SUPFAM" id="SSF53067">
    <property type="entry name" value="Actin-like ATPase domain"/>
    <property type="match status" value="2"/>
</dbReference>
<dbReference type="Gene3D" id="3.90.640.10">
    <property type="entry name" value="Actin, Chain A, domain 4"/>
    <property type="match status" value="1"/>
</dbReference>
<proteinExistence type="predicted"/>
<dbReference type="Gene3D" id="3.30.420.40">
    <property type="match status" value="2"/>
</dbReference>
<dbReference type="CDD" id="cd10170">
    <property type="entry name" value="ASKHA_NBD_HSP70"/>
    <property type="match status" value="1"/>
</dbReference>
<accession>A0ABQ8KN60</accession>
<organism evidence="1 2">
    <name type="scientific">Rhodofomes roseus</name>
    <dbReference type="NCBI Taxonomy" id="34475"/>
    <lineage>
        <taxon>Eukaryota</taxon>
        <taxon>Fungi</taxon>
        <taxon>Dikarya</taxon>
        <taxon>Basidiomycota</taxon>
        <taxon>Agaricomycotina</taxon>
        <taxon>Agaricomycetes</taxon>
        <taxon>Polyporales</taxon>
        <taxon>Rhodofomes</taxon>
    </lineage>
</organism>
<dbReference type="InterPro" id="IPR043129">
    <property type="entry name" value="ATPase_NBD"/>
</dbReference>